<dbReference type="PANTHER" id="PTHR37984:SF5">
    <property type="entry name" value="PROTEIN NYNRIN-LIKE"/>
    <property type="match status" value="1"/>
</dbReference>
<dbReference type="AlphaFoldDB" id="A0A5B6VCG8"/>
<dbReference type="InterPro" id="IPR043128">
    <property type="entry name" value="Rev_trsase/Diguanyl_cyclase"/>
</dbReference>
<keyword evidence="1" id="KW-0808">Transferase</keyword>
<name>A0A5B6VCG8_9ROSI</name>
<keyword evidence="1" id="KW-0548">Nucleotidyltransferase</keyword>
<dbReference type="GO" id="GO:0003964">
    <property type="term" value="F:RNA-directed DNA polymerase activity"/>
    <property type="evidence" value="ECO:0007669"/>
    <property type="project" value="UniProtKB-KW"/>
</dbReference>
<gene>
    <name evidence="1" type="ORF">EPI10_001845</name>
</gene>
<dbReference type="InterPro" id="IPR050951">
    <property type="entry name" value="Retrovirus_Pol_polyprotein"/>
</dbReference>
<dbReference type="SUPFAM" id="SSF56672">
    <property type="entry name" value="DNA/RNA polymerases"/>
    <property type="match status" value="1"/>
</dbReference>
<comment type="caution">
    <text evidence="1">The sequence shown here is derived from an EMBL/GenBank/DDBJ whole genome shotgun (WGS) entry which is preliminary data.</text>
</comment>
<evidence type="ECO:0000313" key="2">
    <source>
        <dbReference type="Proteomes" id="UP000325315"/>
    </source>
</evidence>
<dbReference type="PANTHER" id="PTHR37984">
    <property type="entry name" value="PROTEIN CBG26694"/>
    <property type="match status" value="1"/>
</dbReference>
<dbReference type="Gene3D" id="3.30.70.270">
    <property type="match status" value="2"/>
</dbReference>
<protein>
    <submittedName>
        <fullName evidence="1">RNA-directed DNA polymerase-like protein</fullName>
    </submittedName>
</protein>
<keyword evidence="2" id="KW-1185">Reference proteome</keyword>
<keyword evidence="1" id="KW-0695">RNA-directed DNA polymerase</keyword>
<dbReference type="OrthoDB" id="1099795at2759"/>
<dbReference type="Proteomes" id="UP000325315">
    <property type="component" value="Unassembled WGS sequence"/>
</dbReference>
<reference evidence="2" key="1">
    <citation type="journal article" date="2019" name="Plant Biotechnol. J.">
        <title>Genome sequencing of the Australian wild diploid species Gossypium australe highlights disease resistance and delayed gland morphogenesis.</title>
        <authorList>
            <person name="Cai Y."/>
            <person name="Cai X."/>
            <person name="Wang Q."/>
            <person name="Wang P."/>
            <person name="Zhang Y."/>
            <person name="Cai C."/>
            <person name="Xu Y."/>
            <person name="Wang K."/>
            <person name="Zhou Z."/>
            <person name="Wang C."/>
            <person name="Geng S."/>
            <person name="Li B."/>
            <person name="Dong Q."/>
            <person name="Hou Y."/>
            <person name="Wang H."/>
            <person name="Ai P."/>
            <person name="Liu Z."/>
            <person name="Yi F."/>
            <person name="Sun M."/>
            <person name="An G."/>
            <person name="Cheng J."/>
            <person name="Zhang Y."/>
            <person name="Shi Q."/>
            <person name="Xie Y."/>
            <person name="Shi X."/>
            <person name="Chang Y."/>
            <person name="Huang F."/>
            <person name="Chen Y."/>
            <person name="Hong S."/>
            <person name="Mi L."/>
            <person name="Sun Q."/>
            <person name="Zhang L."/>
            <person name="Zhou B."/>
            <person name="Peng R."/>
            <person name="Zhang X."/>
            <person name="Liu F."/>
        </authorList>
    </citation>
    <scope>NUCLEOTIDE SEQUENCE [LARGE SCALE GENOMIC DNA]</scope>
    <source>
        <strain evidence="2">cv. PA1801</strain>
    </source>
</reference>
<organism evidence="1 2">
    <name type="scientific">Gossypium australe</name>
    <dbReference type="NCBI Taxonomy" id="47621"/>
    <lineage>
        <taxon>Eukaryota</taxon>
        <taxon>Viridiplantae</taxon>
        <taxon>Streptophyta</taxon>
        <taxon>Embryophyta</taxon>
        <taxon>Tracheophyta</taxon>
        <taxon>Spermatophyta</taxon>
        <taxon>Magnoliopsida</taxon>
        <taxon>eudicotyledons</taxon>
        <taxon>Gunneridae</taxon>
        <taxon>Pentapetalae</taxon>
        <taxon>rosids</taxon>
        <taxon>malvids</taxon>
        <taxon>Malvales</taxon>
        <taxon>Malvaceae</taxon>
        <taxon>Malvoideae</taxon>
        <taxon>Gossypium</taxon>
    </lineage>
</organism>
<proteinExistence type="predicted"/>
<sequence length="82" mass="9377">MCDEAEHAELLRNVLQILRDKKLFAKLSKSEFWLQEVGFLGHSVLGDGIRVDSSKISIIVDWKPPRNVSEVRSFLGLAGYYR</sequence>
<dbReference type="EMBL" id="SMMG02000007">
    <property type="protein sequence ID" value="KAA3466777.1"/>
    <property type="molecule type" value="Genomic_DNA"/>
</dbReference>
<dbReference type="InterPro" id="IPR043502">
    <property type="entry name" value="DNA/RNA_pol_sf"/>
</dbReference>
<evidence type="ECO:0000313" key="1">
    <source>
        <dbReference type="EMBL" id="KAA3466777.1"/>
    </source>
</evidence>
<accession>A0A5B6VCG8</accession>